<evidence type="ECO:0000256" key="1">
    <source>
        <dbReference type="SAM" id="SignalP"/>
    </source>
</evidence>
<comment type="caution">
    <text evidence="2">The sequence shown here is derived from an EMBL/GenBank/DDBJ whole genome shotgun (WGS) entry which is preliminary data.</text>
</comment>
<sequence>MWTLVLFIACSLVVCNRACNASAECTSEGAVICGSEWHRQCDHGICTCALDGRILGCLEDVECNDGLNLCQDPRSQWRCVLREANGVTRNVCTCL</sequence>
<dbReference type="Proteomes" id="UP001634394">
    <property type="component" value="Unassembled WGS sequence"/>
</dbReference>
<feature type="signal peptide" evidence="1">
    <location>
        <begin position="1"/>
        <end position="18"/>
    </location>
</feature>
<name>A0ABD3Y1S4_SINWO</name>
<evidence type="ECO:0000313" key="2">
    <source>
        <dbReference type="EMBL" id="KAL3892389.1"/>
    </source>
</evidence>
<dbReference type="AlphaFoldDB" id="A0ABD3Y1S4"/>
<organism evidence="2 3">
    <name type="scientific">Sinanodonta woodiana</name>
    <name type="common">Chinese pond mussel</name>
    <name type="synonym">Anodonta woodiana</name>
    <dbReference type="NCBI Taxonomy" id="1069815"/>
    <lineage>
        <taxon>Eukaryota</taxon>
        <taxon>Metazoa</taxon>
        <taxon>Spiralia</taxon>
        <taxon>Lophotrochozoa</taxon>
        <taxon>Mollusca</taxon>
        <taxon>Bivalvia</taxon>
        <taxon>Autobranchia</taxon>
        <taxon>Heteroconchia</taxon>
        <taxon>Palaeoheterodonta</taxon>
        <taxon>Unionida</taxon>
        <taxon>Unionoidea</taxon>
        <taxon>Unionidae</taxon>
        <taxon>Unioninae</taxon>
        <taxon>Sinanodonta</taxon>
    </lineage>
</organism>
<gene>
    <name evidence="2" type="ORF">ACJMK2_004599</name>
</gene>
<reference evidence="2 3" key="1">
    <citation type="submission" date="2024-11" db="EMBL/GenBank/DDBJ databases">
        <title>Chromosome-level genome assembly of the freshwater bivalve Anodonta woodiana.</title>
        <authorList>
            <person name="Chen X."/>
        </authorList>
    </citation>
    <scope>NUCLEOTIDE SEQUENCE [LARGE SCALE GENOMIC DNA]</scope>
    <source>
        <strain evidence="2">MN2024</strain>
        <tissue evidence="2">Gills</tissue>
    </source>
</reference>
<evidence type="ECO:0000313" key="3">
    <source>
        <dbReference type="Proteomes" id="UP001634394"/>
    </source>
</evidence>
<dbReference type="EMBL" id="JBJQND010000001">
    <property type="protein sequence ID" value="KAL3892389.1"/>
    <property type="molecule type" value="Genomic_DNA"/>
</dbReference>
<keyword evidence="3" id="KW-1185">Reference proteome</keyword>
<proteinExistence type="predicted"/>
<accession>A0ABD3Y1S4</accession>
<protein>
    <submittedName>
        <fullName evidence="2">Uncharacterized protein</fullName>
    </submittedName>
</protein>
<keyword evidence="1" id="KW-0732">Signal</keyword>
<feature type="chain" id="PRO_5044767581" evidence="1">
    <location>
        <begin position="19"/>
        <end position="95"/>
    </location>
</feature>